<dbReference type="RefSeq" id="WP_013607144.1">
    <property type="nucleotide sequence ID" value="NC_015152.1"/>
</dbReference>
<dbReference type="AlphaFoldDB" id="F0RW08"/>
<dbReference type="SMART" id="SM00354">
    <property type="entry name" value="HTH_LACI"/>
    <property type="match status" value="1"/>
</dbReference>
<dbReference type="HOGENOM" id="CLU_037628_6_1_12"/>
<dbReference type="PROSITE" id="PS50932">
    <property type="entry name" value="HTH_LACI_2"/>
    <property type="match status" value="1"/>
</dbReference>
<dbReference type="Pfam" id="PF13377">
    <property type="entry name" value="Peripla_BP_3"/>
    <property type="match status" value="1"/>
</dbReference>
<dbReference type="InterPro" id="IPR046335">
    <property type="entry name" value="LacI/GalR-like_sensor"/>
</dbReference>
<keyword evidence="3" id="KW-0804">Transcription</keyword>
<dbReference type="PANTHER" id="PTHR30146">
    <property type="entry name" value="LACI-RELATED TRANSCRIPTIONAL REPRESSOR"/>
    <property type="match status" value="1"/>
</dbReference>
<dbReference type="CDD" id="cd01392">
    <property type="entry name" value="HTH_LacI"/>
    <property type="match status" value="1"/>
</dbReference>
<keyword evidence="2" id="KW-0238">DNA-binding</keyword>
<feature type="domain" description="HTH lacI-type" evidence="4">
    <location>
        <begin position="11"/>
        <end position="65"/>
    </location>
</feature>
<evidence type="ECO:0000313" key="6">
    <source>
        <dbReference type="Proteomes" id="UP000008466"/>
    </source>
</evidence>
<reference evidence="6" key="1">
    <citation type="submission" date="2011-02" db="EMBL/GenBank/DDBJ databases">
        <title>Complete sequence of Spirochaeta sp. Buddy.</title>
        <authorList>
            <person name="Lucas S."/>
            <person name="Copeland A."/>
            <person name="Lapidus A."/>
            <person name="Cheng J.-F."/>
            <person name="Goodwin L."/>
            <person name="Pitluck S."/>
            <person name="Zeytun A."/>
            <person name="Detter J.C."/>
            <person name="Han C."/>
            <person name="Tapia R."/>
            <person name="Land M."/>
            <person name="Hauser L."/>
            <person name="Kyrpides N."/>
            <person name="Ivanova N."/>
            <person name="Mikhailova N."/>
            <person name="Pagani I."/>
            <person name="Ritalahti K.M."/>
            <person name="Loeffler F.E."/>
            <person name="Woyke T."/>
        </authorList>
    </citation>
    <scope>NUCLEOTIDE SEQUENCE [LARGE SCALE GENOMIC DNA]</scope>
    <source>
        <strain evidence="6">ATCC BAA-1886 / DSM 22777 / Buddy</strain>
    </source>
</reference>
<dbReference type="InterPro" id="IPR000843">
    <property type="entry name" value="HTH_LacI"/>
</dbReference>
<dbReference type="Pfam" id="PF00356">
    <property type="entry name" value="LacI"/>
    <property type="match status" value="1"/>
</dbReference>
<gene>
    <name evidence="5" type="ordered locus">SpiBuddy_1469</name>
</gene>
<accession>F0RW08</accession>
<dbReference type="InterPro" id="IPR010982">
    <property type="entry name" value="Lambda_DNA-bd_dom_sf"/>
</dbReference>
<dbReference type="SUPFAM" id="SSF53822">
    <property type="entry name" value="Periplasmic binding protein-like I"/>
    <property type="match status" value="1"/>
</dbReference>
<evidence type="ECO:0000313" key="5">
    <source>
        <dbReference type="EMBL" id="ADY13294.1"/>
    </source>
</evidence>
<dbReference type="GO" id="GO:0003700">
    <property type="term" value="F:DNA-binding transcription factor activity"/>
    <property type="evidence" value="ECO:0007669"/>
    <property type="project" value="TreeGrafter"/>
</dbReference>
<organism evidence="5 6">
    <name type="scientific">Sphaerochaeta globosa (strain ATCC BAA-1886 / DSM 22777 / Buddy)</name>
    <name type="common">Spirochaeta sp. (strain Buddy)</name>
    <dbReference type="NCBI Taxonomy" id="158189"/>
    <lineage>
        <taxon>Bacteria</taxon>
        <taxon>Pseudomonadati</taxon>
        <taxon>Spirochaetota</taxon>
        <taxon>Spirochaetia</taxon>
        <taxon>Spirochaetales</taxon>
        <taxon>Sphaerochaetaceae</taxon>
        <taxon>Sphaerochaeta</taxon>
    </lineage>
</organism>
<dbReference type="eggNOG" id="COG1609">
    <property type="taxonomic scope" value="Bacteria"/>
</dbReference>
<dbReference type="Proteomes" id="UP000008466">
    <property type="component" value="Chromosome"/>
</dbReference>
<dbReference type="PANTHER" id="PTHR30146:SF138">
    <property type="entry name" value="TRANSCRIPTIONAL REGULATORY PROTEIN"/>
    <property type="match status" value="1"/>
</dbReference>
<dbReference type="Gene3D" id="1.10.260.40">
    <property type="entry name" value="lambda repressor-like DNA-binding domains"/>
    <property type="match status" value="1"/>
</dbReference>
<keyword evidence="6" id="KW-1185">Reference proteome</keyword>
<evidence type="ECO:0000256" key="2">
    <source>
        <dbReference type="ARBA" id="ARBA00023125"/>
    </source>
</evidence>
<dbReference type="OrthoDB" id="305766at2"/>
<dbReference type="STRING" id="158189.SpiBuddy_1469"/>
<evidence type="ECO:0000259" key="4">
    <source>
        <dbReference type="PROSITE" id="PS50932"/>
    </source>
</evidence>
<dbReference type="CDD" id="cd06279">
    <property type="entry name" value="PBP1_LacI-like"/>
    <property type="match status" value="1"/>
</dbReference>
<dbReference type="GO" id="GO:0000976">
    <property type="term" value="F:transcription cis-regulatory region binding"/>
    <property type="evidence" value="ECO:0007669"/>
    <property type="project" value="TreeGrafter"/>
</dbReference>
<dbReference type="SUPFAM" id="SSF47413">
    <property type="entry name" value="lambda repressor-like DNA-binding domains"/>
    <property type="match status" value="1"/>
</dbReference>
<dbReference type="KEGG" id="sbu:SpiBuddy_1469"/>
<keyword evidence="1" id="KW-0805">Transcription regulation</keyword>
<protein>
    <submittedName>
        <fullName evidence="5">Transcriptional regulator, LacI family</fullName>
    </submittedName>
</protein>
<dbReference type="EMBL" id="CP002541">
    <property type="protein sequence ID" value="ADY13294.1"/>
    <property type="molecule type" value="Genomic_DNA"/>
</dbReference>
<evidence type="ECO:0000256" key="1">
    <source>
        <dbReference type="ARBA" id="ARBA00023015"/>
    </source>
</evidence>
<evidence type="ECO:0000256" key="3">
    <source>
        <dbReference type="ARBA" id="ARBA00023163"/>
    </source>
</evidence>
<dbReference type="Gene3D" id="3.40.50.2300">
    <property type="match status" value="2"/>
</dbReference>
<proteinExistence type="predicted"/>
<dbReference type="InterPro" id="IPR028082">
    <property type="entry name" value="Peripla_BP_I"/>
</dbReference>
<name>F0RW08_SPHGB</name>
<sequence>MEENVPMAKRPTIKDIARESGYSKTAVSFAFNDPSRISEKACQQILSTAQRLGYIPDPMARNFSLRRHVSIGFLLPQIVQYSLQNPYTLQVIQGIGTVCEKYGYTLTLIPPLHKSITEAVRNAAVDGLITMGMQVEMEIVSVMQTRLLPYVTIDGTPDAQMPSVNIDDEKACYDLMHLVLEAGHRNLVLISLSEDAFASPTKSESVPNKRMRGYLRAAGEAGLVLESSQVLVSECTLVDGMRIGRTILDLENRPTCVVAMSDIVAIGCILAFKEAGLCVPDDISVVGFDNIDESSCIMPQLTTVDQPAKEKGRLGAEALFTMINKEPLQSAHIQIPYRIISRESLKRI</sequence>